<evidence type="ECO:0000259" key="3">
    <source>
        <dbReference type="Pfam" id="PF18802"/>
    </source>
</evidence>
<feature type="coiled-coil region" evidence="1">
    <location>
        <begin position="645"/>
        <end position="672"/>
    </location>
</feature>
<feature type="compositionally biased region" description="Polar residues" evidence="2">
    <location>
        <begin position="36"/>
        <end position="45"/>
    </location>
</feature>
<dbReference type="PANTHER" id="PTHR33096">
    <property type="entry name" value="CXC2 DOMAIN-CONTAINING PROTEIN"/>
    <property type="match status" value="1"/>
</dbReference>
<reference evidence="5 6" key="3">
    <citation type="journal article" date="2017" name="G3 (Bethesda)">
        <title>Comparative analysis highlights variable genome content of wheat rusts and divergence of the mating loci.</title>
        <authorList>
            <person name="Cuomo C.A."/>
            <person name="Bakkeren G."/>
            <person name="Khalil H.B."/>
            <person name="Panwar V."/>
            <person name="Joly D."/>
            <person name="Linning R."/>
            <person name="Sakthikumar S."/>
            <person name="Song X."/>
            <person name="Adiconis X."/>
            <person name="Fan L."/>
            <person name="Goldberg J.M."/>
            <person name="Levin J.Z."/>
            <person name="Young S."/>
            <person name="Zeng Q."/>
            <person name="Anikster Y."/>
            <person name="Bruce M."/>
            <person name="Wang M."/>
            <person name="Yin C."/>
            <person name="McCallum B."/>
            <person name="Szabo L.J."/>
            <person name="Hulbert S."/>
            <person name="Chen X."/>
            <person name="Fellers J.P."/>
        </authorList>
    </citation>
    <scope>NUCLEOTIDE SEQUENCE</scope>
    <source>
        <strain evidence="6">Isolate 1-1 / race 1 (BBBD)</strain>
        <strain evidence="5">isolate 1-1 / race 1 (BBBD)</strain>
    </source>
</reference>
<dbReference type="Pfam" id="PF18758">
    <property type="entry name" value="KDZ"/>
    <property type="match status" value="1"/>
</dbReference>
<name>A0A180G1V4_PUCT1</name>
<dbReference type="PANTHER" id="PTHR33096:SF1">
    <property type="entry name" value="CXC1-LIKE CYSTEINE CLUSTER ASSOCIATED WITH KDZ TRANSPOSASES DOMAIN-CONTAINING PROTEIN"/>
    <property type="match status" value="1"/>
</dbReference>
<evidence type="ECO:0000313" key="6">
    <source>
        <dbReference type="Proteomes" id="UP000005240"/>
    </source>
</evidence>
<organism evidence="4">
    <name type="scientific">Puccinia triticina (isolate 1-1 / race 1 (BBBD))</name>
    <name type="common">Brown leaf rust fungus</name>
    <dbReference type="NCBI Taxonomy" id="630390"/>
    <lineage>
        <taxon>Eukaryota</taxon>
        <taxon>Fungi</taxon>
        <taxon>Dikarya</taxon>
        <taxon>Basidiomycota</taxon>
        <taxon>Pucciniomycotina</taxon>
        <taxon>Pucciniomycetes</taxon>
        <taxon>Pucciniales</taxon>
        <taxon>Pucciniaceae</taxon>
        <taxon>Puccinia</taxon>
    </lineage>
</organism>
<reference evidence="5" key="4">
    <citation type="submission" date="2025-05" db="UniProtKB">
        <authorList>
            <consortium name="EnsemblFungi"/>
        </authorList>
    </citation>
    <scope>IDENTIFICATION</scope>
    <source>
        <strain evidence="5">isolate 1-1 / race 1 (BBBD)</strain>
    </source>
</reference>
<proteinExistence type="predicted"/>
<gene>
    <name evidence="4" type="ORF">PTTG_03307</name>
</gene>
<evidence type="ECO:0000313" key="4">
    <source>
        <dbReference type="EMBL" id="OAV86558.1"/>
    </source>
</evidence>
<dbReference type="InterPro" id="IPR040521">
    <property type="entry name" value="KDZ"/>
</dbReference>
<dbReference type="EnsemblFungi" id="PTTG_03307-t43_1">
    <property type="protein sequence ID" value="PTTG_03307-t43_1-p1"/>
    <property type="gene ID" value="PTTG_03307"/>
</dbReference>
<reference evidence="4" key="2">
    <citation type="submission" date="2016-05" db="EMBL/GenBank/DDBJ databases">
        <title>Comparative analysis highlights variable genome content of wheat rusts and divergence of the mating loci.</title>
        <authorList>
            <person name="Cuomo C.A."/>
            <person name="Bakkeren G."/>
            <person name="Szabo L."/>
            <person name="Khalil H."/>
            <person name="Joly D."/>
            <person name="Goldberg J."/>
            <person name="Young S."/>
            <person name="Zeng Q."/>
            <person name="Fellers J."/>
        </authorList>
    </citation>
    <scope>NUCLEOTIDE SEQUENCE [LARGE SCALE GENOMIC DNA]</scope>
    <source>
        <strain evidence="4">1-1 BBBD Race 1</strain>
    </source>
</reference>
<keyword evidence="6" id="KW-1185">Reference proteome</keyword>
<dbReference type="EMBL" id="ADAS02001010">
    <property type="protein sequence ID" value="OAV86558.1"/>
    <property type="molecule type" value="Genomic_DNA"/>
</dbReference>
<evidence type="ECO:0000313" key="5">
    <source>
        <dbReference type="EnsemblFungi" id="PTTG_03307-t43_1-p1"/>
    </source>
</evidence>
<evidence type="ECO:0000256" key="1">
    <source>
        <dbReference type="SAM" id="Coils"/>
    </source>
</evidence>
<dbReference type="AlphaFoldDB" id="A0A180G1V4"/>
<feature type="domain" description="CxC1-like cysteine cluster associated with KDZ transposases" evidence="3">
    <location>
        <begin position="141"/>
        <end position="244"/>
    </location>
</feature>
<accession>A0A180G1V4</accession>
<feature type="region of interest" description="Disordered" evidence="2">
    <location>
        <begin position="1"/>
        <end position="55"/>
    </location>
</feature>
<dbReference type="InterPro" id="IPR041320">
    <property type="entry name" value="CxC1"/>
</dbReference>
<reference evidence="4" key="1">
    <citation type="submission" date="2009-11" db="EMBL/GenBank/DDBJ databases">
        <authorList>
            <consortium name="The Broad Institute Genome Sequencing Platform"/>
            <person name="Ward D."/>
            <person name="Feldgarden M."/>
            <person name="Earl A."/>
            <person name="Young S.K."/>
            <person name="Zeng Q."/>
            <person name="Koehrsen M."/>
            <person name="Alvarado L."/>
            <person name="Berlin A."/>
            <person name="Bochicchio J."/>
            <person name="Borenstein D."/>
            <person name="Chapman S.B."/>
            <person name="Chen Z."/>
            <person name="Engels R."/>
            <person name="Freedman E."/>
            <person name="Gellesch M."/>
            <person name="Goldberg J."/>
            <person name="Griggs A."/>
            <person name="Gujja S."/>
            <person name="Heilman E."/>
            <person name="Heiman D."/>
            <person name="Hepburn T."/>
            <person name="Howarth C."/>
            <person name="Jen D."/>
            <person name="Larson L."/>
            <person name="Lewis B."/>
            <person name="Mehta T."/>
            <person name="Park D."/>
            <person name="Pearson M."/>
            <person name="Roberts A."/>
            <person name="Saif S."/>
            <person name="Shea T."/>
            <person name="Shenoy N."/>
            <person name="Sisk P."/>
            <person name="Stolte C."/>
            <person name="Sykes S."/>
            <person name="Thomson T."/>
            <person name="Walk T."/>
            <person name="White J."/>
            <person name="Yandava C."/>
            <person name="Izard J."/>
            <person name="Baranova O.V."/>
            <person name="Blanton J.M."/>
            <person name="Tanner A.C."/>
            <person name="Dewhirst F.E."/>
            <person name="Haas B."/>
            <person name="Nusbaum C."/>
            <person name="Birren B."/>
        </authorList>
    </citation>
    <scope>NUCLEOTIDE SEQUENCE [LARGE SCALE GENOMIC DNA]</scope>
    <source>
        <strain evidence="4">1-1 BBBD Race 1</strain>
    </source>
</reference>
<dbReference type="OrthoDB" id="3253684at2759"/>
<sequence>MPRQRIRGPAIRREDRRRRQLNEADDLAALRRLEDSMNQADQNSRPIPPHQDELFNHRNDTFEDRDEELNLQPGLEDDADDSEDDQWQTWVTLDEEEPDAIDLMVQASNERHRQRAREFNWKSLLDYLHPAYMVQKVKTSNWAGSNSYHDFWLPCQCGPQAKTRRSVDLIDINAQRRVNIEFCRCTRDPVRLLYLGYLAGSPVYPQTAFSVPLLILHNHLWNNCHVDALPFTTALTHFLEPRSQRLHVRRGQANHARDTRKPFSAAVDLYRQLEEKSDSLIHTVLCLDDRKILASLSCPACFGPQPLDSSMYPETTRDRLVVCLDGNFQHRHHSNASRNHEQLRTPRIFLQQTDVDKAKELIREKEMLDNTPEQVDRCAESHKAADDKRNESTWKGCDDTGLMGCCCRHDSAIYLANIHKSGEQRCFPLALIQRLLSVVEPNRPVGILYDIGCSMDKFINLRNILPEDRPRIKFGTSVFHAYVHNWMCQLAYHPRFNKGWGLSDGEGLERMWSYLSKLVSPLRYATRNHRLGSLAHRLAHHNKRGIRQLSYWMRKKFNKAVQRRRETRQTLATLLSKRNPHSSSGRNYTKAFFMRQWSAQRSFQADHTDVEELRMKRMVAMYQRENVIELMRCRLRNPRLLWATESEVQDLLDSLEAESEKLRDEINELAGENEPASNVEERKMRLLLWSAKSDLFVEAVHLRAERQPLLDSKNNSLRLGTKRKEKIFKAINARRPAIVKVINEYNLRYSQYKLKFPNQNDLESGEDHPLTYERLTAMSLDDAFWNNGLFYHCDAPWAIDSDVREGITCVLILSRAEEEFELIAQELVRMMAWAIELHGQIVSQIAYTQQRISLLRTSTEVADDHLDQIPMANISRFDKVQSIQKELLSRLANHNDLVEEWSENVVWLWNNCQPTQNQEFMTRWNKLLEDIQQEKLDYFPNLDNIDDDLEQVISGEVVDDGEDAEEEWIDVAE</sequence>
<dbReference type="Pfam" id="PF18802">
    <property type="entry name" value="CxC1"/>
    <property type="match status" value="1"/>
</dbReference>
<dbReference type="Proteomes" id="UP000005240">
    <property type="component" value="Unassembled WGS sequence"/>
</dbReference>
<protein>
    <submittedName>
        <fullName evidence="5">CxC1 domain-containing protein</fullName>
    </submittedName>
</protein>
<dbReference type="VEuPathDB" id="FungiDB:PTTG_03307"/>
<keyword evidence="1" id="KW-0175">Coiled coil</keyword>
<evidence type="ECO:0000256" key="2">
    <source>
        <dbReference type="SAM" id="MobiDB-lite"/>
    </source>
</evidence>